<name>K5VRG8_PHACS</name>
<dbReference type="InParanoid" id="K5VRG8"/>
<dbReference type="KEGG" id="pco:PHACADRAFT_201774"/>
<gene>
    <name evidence="1" type="ORF">PHACADRAFT_201774</name>
</gene>
<dbReference type="EMBL" id="JH930484">
    <property type="protein sequence ID" value="EKM49330.1"/>
    <property type="molecule type" value="Genomic_DNA"/>
</dbReference>
<reference evidence="1 2" key="1">
    <citation type="journal article" date="2012" name="BMC Genomics">
        <title>Comparative genomics of the white-rot fungi, Phanerochaete carnosa and P. chrysosporium, to elucidate the genetic basis of the distinct wood types they colonize.</title>
        <authorList>
            <person name="Suzuki H."/>
            <person name="MacDonald J."/>
            <person name="Syed K."/>
            <person name="Salamov A."/>
            <person name="Hori C."/>
            <person name="Aerts A."/>
            <person name="Henrissat B."/>
            <person name="Wiebenga A."/>
            <person name="vanKuyk P.A."/>
            <person name="Barry K."/>
            <person name="Lindquist E."/>
            <person name="LaButti K."/>
            <person name="Lapidus A."/>
            <person name="Lucas S."/>
            <person name="Coutinho P."/>
            <person name="Gong Y."/>
            <person name="Samejima M."/>
            <person name="Mahadevan R."/>
            <person name="Abou-Zaid M."/>
            <person name="de Vries R.P."/>
            <person name="Igarashi K."/>
            <person name="Yadav J.S."/>
            <person name="Grigoriev I.V."/>
            <person name="Master E.R."/>
        </authorList>
    </citation>
    <scope>NUCLEOTIDE SEQUENCE [LARGE SCALE GENOMIC DNA]</scope>
    <source>
        <strain evidence="1 2">HHB-10118-sp</strain>
    </source>
</reference>
<dbReference type="AlphaFoldDB" id="K5VRG8"/>
<keyword evidence="2" id="KW-1185">Reference proteome</keyword>
<proteinExistence type="predicted"/>
<dbReference type="GeneID" id="18911697"/>
<accession>K5VRG8</accession>
<dbReference type="RefSeq" id="XP_007402116.1">
    <property type="nucleotide sequence ID" value="XM_007402054.1"/>
</dbReference>
<organism evidence="1 2">
    <name type="scientific">Phanerochaete carnosa (strain HHB-10118-sp)</name>
    <name type="common">White-rot fungus</name>
    <name type="synonym">Peniophora carnosa</name>
    <dbReference type="NCBI Taxonomy" id="650164"/>
    <lineage>
        <taxon>Eukaryota</taxon>
        <taxon>Fungi</taxon>
        <taxon>Dikarya</taxon>
        <taxon>Basidiomycota</taxon>
        <taxon>Agaricomycotina</taxon>
        <taxon>Agaricomycetes</taxon>
        <taxon>Polyporales</taxon>
        <taxon>Phanerochaetaceae</taxon>
        <taxon>Phanerochaete</taxon>
    </lineage>
</organism>
<dbReference type="Proteomes" id="UP000008370">
    <property type="component" value="Unassembled WGS sequence"/>
</dbReference>
<dbReference type="HOGENOM" id="CLU_2278431_0_0_1"/>
<evidence type="ECO:0000313" key="2">
    <source>
        <dbReference type="Proteomes" id="UP000008370"/>
    </source>
</evidence>
<sequence>MTRNVRTDTGRRTVAFLEDPFRYSLRRRGTGACWTERVSAVQSFSRRSKDEDEMNAFILCAVRWLSQCDIAIAPLEIIDIIVDSIPGVSDAVERRNIHGSGD</sequence>
<evidence type="ECO:0000313" key="1">
    <source>
        <dbReference type="EMBL" id="EKM49330.1"/>
    </source>
</evidence>
<protein>
    <submittedName>
        <fullName evidence="1">Uncharacterized protein</fullName>
    </submittedName>
</protein>